<dbReference type="RefSeq" id="WP_127703594.1">
    <property type="nucleotide sequence ID" value="NZ_SACK01000002.1"/>
</dbReference>
<accession>A0A3S2V8H1</accession>
<proteinExistence type="predicted"/>
<sequence length="129" mass="15378">MTKVNYNEISCFKHIYLEDSYVLNIIAEPRKLRFIMEFVLERAHRLYLPPKQGESYFYKKGEIIFINTKVIQWENSEHEFFSTDINNEIDLGNIDAFYKEGDVYYLNGDWGNISATCQDIKVTYTEESY</sequence>
<protein>
    <submittedName>
        <fullName evidence="1">Uncharacterized protein</fullName>
    </submittedName>
</protein>
<keyword evidence="2" id="KW-1185">Reference proteome</keyword>
<reference evidence="1 2" key="1">
    <citation type="submission" date="2019-01" db="EMBL/GenBank/DDBJ databases">
        <authorList>
            <person name="Chen W.-M."/>
        </authorList>
    </citation>
    <scope>NUCLEOTIDE SEQUENCE [LARGE SCALE GENOMIC DNA]</scope>
    <source>
        <strain evidence="1 2">YBJ-36</strain>
    </source>
</reference>
<evidence type="ECO:0000313" key="1">
    <source>
        <dbReference type="EMBL" id="RVU01218.1"/>
    </source>
</evidence>
<organism evidence="1 2">
    <name type="scientific">Mucilaginibacter limnophilus</name>
    <dbReference type="NCBI Taxonomy" id="1932778"/>
    <lineage>
        <taxon>Bacteria</taxon>
        <taxon>Pseudomonadati</taxon>
        <taxon>Bacteroidota</taxon>
        <taxon>Sphingobacteriia</taxon>
        <taxon>Sphingobacteriales</taxon>
        <taxon>Sphingobacteriaceae</taxon>
        <taxon>Mucilaginibacter</taxon>
    </lineage>
</organism>
<dbReference type="OrthoDB" id="7876709at2"/>
<dbReference type="Proteomes" id="UP000282759">
    <property type="component" value="Unassembled WGS sequence"/>
</dbReference>
<dbReference type="EMBL" id="SACK01000002">
    <property type="protein sequence ID" value="RVU01218.1"/>
    <property type="molecule type" value="Genomic_DNA"/>
</dbReference>
<dbReference type="AlphaFoldDB" id="A0A3S2V8H1"/>
<gene>
    <name evidence="1" type="ORF">EOD41_04430</name>
</gene>
<evidence type="ECO:0000313" key="2">
    <source>
        <dbReference type="Proteomes" id="UP000282759"/>
    </source>
</evidence>
<comment type="caution">
    <text evidence="1">The sequence shown here is derived from an EMBL/GenBank/DDBJ whole genome shotgun (WGS) entry which is preliminary data.</text>
</comment>
<name>A0A3S2V8H1_9SPHI</name>